<comment type="caution">
    <text evidence="3">The sequence shown here is derived from an EMBL/GenBank/DDBJ whole genome shotgun (WGS) entry which is preliminary data.</text>
</comment>
<evidence type="ECO:0000256" key="2">
    <source>
        <dbReference type="SAM" id="MobiDB-lite"/>
    </source>
</evidence>
<evidence type="ECO:0000313" key="4">
    <source>
        <dbReference type="Proteomes" id="UP000034235"/>
    </source>
</evidence>
<feature type="region of interest" description="Disordered" evidence="2">
    <location>
        <begin position="1"/>
        <end position="20"/>
    </location>
</feature>
<name>A0A0G0JJ45_9BACT</name>
<feature type="coiled-coil region" evidence="1">
    <location>
        <begin position="93"/>
        <end position="120"/>
    </location>
</feature>
<keyword evidence="1" id="KW-0175">Coiled coil</keyword>
<evidence type="ECO:0000313" key="3">
    <source>
        <dbReference type="EMBL" id="KKQ66832.1"/>
    </source>
</evidence>
<proteinExistence type="predicted"/>
<feature type="compositionally biased region" description="Polar residues" evidence="2">
    <location>
        <begin position="11"/>
        <end position="20"/>
    </location>
</feature>
<dbReference type="AlphaFoldDB" id="A0A0G0JJ45"/>
<organism evidence="3 4">
    <name type="scientific">Candidatus Daviesbacteria bacterium GW2011_GWA2_38_24</name>
    <dbReference type="NCBI Taxonomy" id="1618422"/>
    <lineage>
        <taxon>Bacteria</taxon>
        <taxon>Candidatus Daviesiibacteriota</taxon>
    </lineage>
</organism>
<reference evidence="3 4" key="1">
    <citation type="journal article" date="2015" name="Nature">
        <title>rRNA introns, odd ribosomes, and small enigmatic genomes across a large radiation of phyla.</title>
        <authorList>
            <person name="Brown C.T."/>
            <person name="Hug L.A."/>
            <person name="Thomas B.C."/>
            <person name="Sharon I."/>
            <person name="Castelle C.J."/>
            <person name="Singh A."/>
            <person name="Wilkins M.J."/>
            <person name="Williams K.H."/>
            <person name="Banfield J.F."/>
        </authorList>
    </citation>
    <scope>NUCLEOTIDE SEQUENCE [LARGE SCALE GENOMIC DNA]</scope>
</reference>
<evidence type="ECO:0000256" key="1">
    <source>
        <dbReference type="SAM" id="Coils"/>
    </source>
</evidence>
<gene>
    <name evidence="3" type="ORF">US86_C0003G0075</name>
</gene>
<dbReference type="EMBL" id="LBUP01000003">
    <property type="protein sequence ID" value="KKQ66832.1"/>
    <property type="molecule type" value="Genomic_DNA"/>
</dbReference>
<protein>
    <submittedName>
        <fullName evidence="3">Uncharacterized protein</fullName>
    </submittedName>
</protein>
<dbReference type="Proteomes" id="UP000034235">
    <property type="component" value="Unassembled WGS sequence"/>
</dbReference>
<sequence>MYIVDVMEPQDTATDTPKTSSVNGGEILINMGAMIKNHITSIDKLSDEAKKFKEMLDDIFANNPVYVEHDKAAKEAAKLKTATKAEILKQPQAADLNNKVRNLRSEIKELKGALSDYLQEYARLSGVNEIEDENGEVREIKYDAKLIKKFNPK</sequence>
<accession>A0A0G0JJ45</accession>